<sequence>MYVEIRYRWLAVDYLYAGARKFYIAPACTLLGFACQYQEAASFCSENRYTDMEVAYFYVEVRYLYAVAGFFEVEIAGFYVASGA</sequence>
<dbReference type="RefSeq" id="WP_148919194.1">
    <property type="nucleotide sequence ID" value="NZ_VTAV01000005.1"/>
</dbReference>
<organism evidence="1 2">
    <name type="scientific">Sphingobacterium phlebotomi</name>
    <dbReference type="NCBI Taxonomy" id="2605433"/>
    <lineage>
        <taxon>Bacteria</taxon>
        <taxon>Pseudomonadati</taxon>
        <taxon>Bacteroidota</taxon>
        <taxon>Sphingobacteriia</taxon>
        <taxon>Sphingobacteriales</taxon>
        <taxon>Sphingobacteriaceae</taxon>
        <taxon>Sphingobacterium</taxon>
    </lineage>
</organism>
<evidence type="ECO:0000313" key="1">
    <source>
        <dbReference type="EMBL" id="TYR36343.1"/>
    </source>
</evidence>
<gene>
    <name evidence="1" type="ORF">FXV77_10570</name>
</gene>
<dbReference type="Proteomes" id="UP000322362">
    <property type="component" value="Unassembled WGS sequence"/>
</dbReference>
<dbReference type="PROSITE" id="PS51257">
    <property type="entry name" value="PROKAR_LIPOPROTEIN"/>
    <property type="match status" value="1"/>
</dbReference>
<accession>A0A5D4H7V3</accession>
<reference evidence="1 2" key="1">
    <citation type="submission" date="2019-08" db="EMBL/GenBank/DDBJ databases">
        <title>Phlebobacter frassis gen. nov. sp. nov., a new member of family Sphingobacteriaceae isolated from sand fly rearing media.</title>
        <authorList>
            <person name="Kakumanu M.L."/>
            <person name="Marayati B.F."/>
            <person name="Wada-Katsumata A."/>
            <person name="Wasserberg G."/>
            <person name="Schal C."/>
            <person name="Apperson C.S."/>
            <person name="Ponnusamy L."/>
        </authorList>
    </citation>
    <scope>NUCLEOTIDE SEQUENCE [LARGE SCALE GENOMIC DNA]</scope>
    <source>
        <strain evidence="1 2">SSI9</strain>
    </source>
</reference>
<name>A0A5D4H7V3_9SPHI</name>
<protein>
    <submittedName>
        <fullName evidence="1">Uncharacterized protein</fullName>
    </submittedName>
</protein>
<dbReference type="AlphaFoldDB" id="A0A5D4H7V3"/>
<keyword evidence="2" id="KW-1185">Reference proteome</keyword>
<evidence type="ECO:0000313" key="2">
    <source>
        <dbReference type="Proteomes" id="UP000322362"/>
    </source>
</evidence>
<dbReference type="EMBL" id="VTAV01000005">
    <property type="protein sequence ID" value="TYR36343.1"/>
    <property type="molecule type" value="Genomic_DNA"/>
</dbReference>
<proteinExistence type="predicted"/>
<comment type="caution">
    <text evidence="1">The sequence shown here is derived from an EMBL/GenBank/DDBJ whole genome shotgun (WGS) entry which is preliminary data.</text>
</comment>